<feature type="region of interest" description="Disordered" evidence="1">
    <location>
        <begin position="221"/>
        <end position="322"/>
    </location>
</feature>
<feature type="compositionally biased region" description="Low complexity" evidence="1">
    <location>
        <begin position="12"/>
        <end position="23"/>
    </location>
</feature>
<feature type="region of interest" description="Disordered" evidence="1">
    <location>
        <begin position="1"/>
        <end position="29"/>
    </location>
</feature>
<protein>
    <submittedName>
        <fullName evidence="2">Uncharacterized protein</fullName>
    </submittedName>
</protein>
<reference evidence="2" key="1">
    <citation type="submission" date="2020-08" db="EMBL/GenBank/DDBJ databases">
        <title>Multicomponent nature underlies the extraordinary mechanical properties of spider dragline silk.</title>
        <authorList>
            <person name="Kono N."/>
            <person name="Nakamura H."/>
            <person name="Mori M."/>
            <person name="Yoshida Y."/>
            <person name="Ohtoshi R."/>
            <person name="Malay A.D."/>
            <person name="Moran D.A.P."/>
            <person name="Tomita M."/>
            <person name="Numata K."/>
            <person name="Arakawa K."/>
        </authorList>
    </citation>
    <scope>NUCLEOTIDE SEQUENCE</scope>
</reference>
<evidence type="ECO:0000313" key="3">
    <source>
        <dbReference type="Proteomes" id="UP000887013"/>
    </source>
</evidence>
<sequence length="353" mass="39999">MNMDMVNDMELTTTPTSSPASSPIPIPQGESTCLTRRKFAMEMEVLNLKIISQTSLLENIKRYPQYEETQLFQIEQNELTILQAKRDQMVSAFQTIDPCEIIDCPHHSHLNLTPRPVQLNNHSPRKTPIQQTKRKDEDGFISPPLRKTAKINQNQIPTQNLLTTSNRFQNLNPICNDTSDSHVSQPITVQIPNKTYLCFPRATARVDLDYPRLFGLPSWIHQTHQRQKPTSPLPPPSQSNSNKKTKKNKRNLASPIMENSEPIKSKQVTNSDLSDVESMHSAASSSEEESEIETKTSTKLETAQTEENNDSDTENNNGFTVVTRKKRVPPIIIDESMNTPELLKELSEKTGNK</sequence>
<feature type="region of interest" description="Disordered" evidence="1">
    <location>
        <begin position="114"/>
        <end position="141"/>
    </location>
</feature>
<comment type="caution">
    <text evidence="2">The sequence shown here is derived from an EMBL/GenBank/DDBJ whole genome shotgun (WGS) entry which is preliminary data.</text>
</comment>
<accession>A0A8X6T570</accession>
<name>A0A8X6T570_NEPPI</name>
<feature type="non-terminal residue" evidence="2">
    <location>
        <position position="353"/>
    </location>
</feature>
<proteinExistence type="predicted"/>
<dbReference type="Proteomes" id="UP000887013">
    <property type="component" value="Unassembled WGS sequence"/>
</dbReference>
<dbReference type="EMBL" id="BMAW01001566">
    <property type="protein sequence ID" value="GFS74553.1"/>
    <property type="molecule type" value="Genomic_DNA"/>
</dbReference>
<evidence type="ECO:0000256" key="1">
    <source>
        <dbReference type="SAM" id="MobiDB-lite"/>
    </source>
</evidence>
<dbReference type="AlphaFoldDB" id="A0A8X6T570"/>
<gene>
    <name evidence="2" type="ORF">NPIL_569221</name>
</gene>
<evidence type="ECO:0000313" key="2">
    <source>
        <dbReference type="EMBL" id="GFS74553.1"/>
    </source>
</evidence>
<keyword evidence="3" id="KW-1185">Reference proteome</keyword>
<organism evidence="2 3">
    <name type="scientific">Nephila pilipes</name>
    <name type="common">Giant wood spider</name>
    <name type="synonym">Nephila maculata</name>
    <dbReference type="NCBI Taxonomy" id="299642"/>
    <lineage>
        <taxon>Eukaryota</taxon>
        <taxon>Metazoa</taxon>
        <taxon>Ecdysozoa</taxon>
        <taxon>Arthropoda</taxon>
        <taxon>Chelicerata</taxon>
        <taxon>Arachnida</taxon>
        <taxon>Araneae</taxon>
        <taxon>Araneomorphae</taxon>
        <taxon>Entelegynae</taxon>
        <taxon>Araneoidea</taxon>
        <taxon>Nephilidae</taxon>
        <taxon>Nephila</taxon>
    </lineage>
</organism>